<evidence type="ECO:0000259" key="1">
    <source>
        <dbReference type="PROSITE" id="PS50404"/>
    </source>
</evidence>
<dbReference type="RefSeq" id="WP_077658560.1">
    <property type="nucleotide sequence ID" value="NZ_CP040021.1"/>
</dbReference>
<name>A0AB36K2S9_9GAMM</name>
<reference evidence="2 3" key="1">
    <citation type="journal article" date="2017" name="Genome Announc.">
        <title>Draft Genome Sequences of Salinivibrio proteolyticus, Salinivibrio sharmensis, Salinivibrio siamensis, Salinivibrio costicola subsp. alcaliphilus, Salinivibrio costicola subsp. vallismortis, and 29 New Isolates Belonging to the Genus Salinivibrio.</title>
        <authorList>
            <person name="Lopez-Hermoso C."/>
            <person name="de la Haba R.R."/>
            <person name="Sanchez-Porro C."/>
            <person name="Bayliss S.C."/>
            <person name="Feil E.J."/>
            <person name="Ventosa A."/>
        </authorList>
    </citation>
    <scope>NUCLEOTIDE SEQUENCE [LARGE SCALE GENOMIC DNA]</scope>
    <source>
        <strain evidence="2 3">AL184</strain>
    </source>
</reference>
<proteinExistence type="predicted"/>
<dbReference type="SUPFAM" id="SSF52833">
    <property type="entry name" value="Thioredoxin-like"/>
    <property type="match status" value="1"/>
</dbReference>
<dbReference type="SUPFAM" id="SSF47616">
    <property type="entry name" value="GST C-terminal domain-like"/>
    <property type="match status" value="1"/>
</dbReference>
<accession>A0AB36K2S9</accession>
<dbReference type="Gene3D" id="1.20.1050.10">
    <property type="match status" value="1"/>
</dbReference>
<dbReference type="InterPro" id="IPR036249">
    <property type="entry name" value="Thioredoxin-like_sf"/>
</dbReference>
<feature type="domain" description="GST N-terminal" evidence="1">
    <location>
        <begin position="1"/>
        <end position="79"/>
    </location>
</feature>
<dbReference type="GO" id="GO:0005737">
    <property type="term" value="C:cytoplasm"/>
    <property type="evidence" value="ECO:0007669"/>
    <property type="project" value="TreeGrafter"/>
</dbReference>
<dbReference type="Gene3D" id="3.40.30.10">
    <property type="entry name" value="Glutaredoxin"/>
    <property type="match status" value="1"/>
</dbReference>
<dbReference type="PANTHER" id="PTHR43968:SF6">
    <property type="entry name" value="GLUTATHIONE S-TRANSFERASE OMEGA"/>
    <property type="match status" value="1"/>
</dbReference>
<gene>
    <name evidence="2" type="ORF">BZG00_00030</name>
</gene>
<dbReference type="PROSITE" id="PS50404">
    <property type="entry name" value="GST_NTER"/>
    <property type="match status" value="1"/>
</dbReference>
<keyword evidence="3" id="KW-1185">Reference proteome</keyword>
<dbReference type="InterPro" id="IPR036282">
    <property type="entry name" value="Glutathione-S-Trfase_C_sf"/>
</dbReference>
<dbReference type="InterPro" id="IPR004045">
    <property type="entry name" value="Glutathione_S-Trfase_N"/>
</dbReference>
<sequence>MELYLNTTSPYARVVRICAIEKQLDDVKLIWVDPWADDNALLTANPNGKIPVLVTDRGETLSESLLIASYLDGLSPTLSLLGAPNYTDVFALSGLSQGLTDAAFMTVINRKHFGKESDSTVLGVRRQNAIVRCLQRLEDRVSTDVMQSDINLGQIVTGVALSYIDFRLPELQWGESQPLLADWLTRFSERASVKETAFT</sequence>
<evidence type="ECO:0000313" key="3">
    <source>
        <dbReference type="Proteomes" id="UP000189021"/>
    </source>
</evidence>
<dbReference type="EMBL" id="MUEK01000001">
    <property type="protein sequence ID" value="OOE41407.1"/>
    <property type="molecule type" value="Genomic_DNA"/>
</dbReference>
<dbReference type="Pfam" id="PF13409">
    <property type="entry name" value="GST_N_2"/>
    <property type="match status" value="1"/>
</dbReference>
<dbReference type="Proteomes" id="UP000189021">
    <property type="component" value="Unassembled WGS sequence"/>
</dbReference>
<organism evidence="2 3">
    <name type="scientific">Salinivibrio kushneri</name>
    <dbReference type="NCBI Taxonomy" id="1908198"/>
    <lineage>
        <taxon>Bacteria</taxon>
        <taxon>Pseudomonadati</taxon>
        <taxon>Pseudomonadota</taxon>
        <taxon>Gammaproteobacteria</taxon>
        <taxon>Vibrionales</taxon>
        <taxon>Vibrionaceae</taxon>
        <taxon>Salinivibrio</taxon>
    </lineage>
</organism>
<comment type="caution">
    <text evidence="2">The sequence shown here is derived from an EMBL/GenBank/DDBJ whole genome shotgun (WGS) entry which is preliminary data.</text>
</comment>
<dbReference type="PANTHER" id="PTHR43968">
    <property type="match status" value="1"/>
</dbReference>
<protein>
    <recommendedName>
        <fullName evidence="1">GST N-terminal domain-containing protein</fullName>
    </recommendedName>
</protein>
<dbReference type="AlphaFoldDB" id="A0AB36K2S9"/>
<evidence type="ECO:0000313" key="2">
    <source>
        <dbReference type="EMBL" id="OOE41407.1"/>
    </source>
</evidence>
<dbReference type="InterPro" id="IPR050983">
    <property type="entry name" value="GST_Omega/HSP26"/>
</dbReference>